<dbReference type="InterPro" id="IPR018592">
    <property type="entry name" value="DUF2024"/>
</dbReference>
<dbReference type="Gene3D" id="3.10.510.10">
    <property type="entry name" value="NE1680-like"/>
    <property type="match status" value="1"/>
</dbReference>
<dbReference type="Proteomes" id="UP001139646">
    <property type="component" value="Unassembled WGS sequence"/>
</dbReference>
<dbReference type="Pfam" id="PF09630">
    <property type="entry name" value="DUF2024"/>
    <property type="match status" value="1"/>
</dbReference>
<comment type="caution">
    <text evidence="1">The sequence shown here is derived from an EMBL/GenBank/DDBJ whole genome shotgun (WGS) entry which is preliminary data.</text>
</comment>
<dbReference type="RefSeq" id="WP_242282986.1">
    <property type="nucleotide sequence ID" value="NZ_JAKKSL010000001.1"/>
</dbReference>
<dbReference type="SUPFAM" id="SSF160766">
    <property type="entry name" value="NE1680-like"/>
    <property type="match status" value="1"/>
</dbReference>
<sequence length="97" mass="11209">MTVQTKAMKVHIYDTHVTTSNGNYYHFDVLVSDEGINRATEFAQQYIKELGLLEAEIDQKKCNFCHSEMANPTVQDEILHRGYYIIPMQGCPNRLIK</sequence>
<dbReference type="EMBL" id="JAKKSL010000001">
    <property type="protein sequence ID" value="MCI2282343.1"/>
    <property type="molecule type" value="Genomic_DNA"/>
</dbReference>
<reference evidence="1" key="1">
    <citation type="submission" date="2022-01" db="EMBL/GenBank/DDBJ databases">
        <title>Colwellia maritima, isolated from seawater.</title>
        <authorList>
            <person name="Kristyanto S."/>
            <person name="Jung J."/>
            <person name="Jeon C.O."/>
        </authorList>
    </citation>
    <scope>NUCLEOTIDE SEQUENCE</scope>
    <source>
        <strain evidence="1">MSW7</strain>
    </source>
</reference>
<keyword evidence="2" id="KW-1185">Reference proteome</keyword>
<accession>A0ABS9WWL1</accession>
<proteinExistence type="predicted"/>
<organism evidence="1 2">
    <name type="scientific">Colwellia maritima</name>
    <dbReference type="NCBI Taxonomy" id="2912588"/>
    <lineage>
        <taxon>Bacteria</taxon>
        <taxon>Pseudomonadati</taxon>
        <taxon>Pseudomonadota</taxon>
        <taxon>Gammaproteobacteria</taxon>
        <taxon>Alteromonadales</taxon>
        <taxon>Colwelliaceae</taxon>
        <taxon>Colwellia</taxon>
    </lineage>
</organism>
<evidence type="ECO:0000313" key="2">
    <source>
        <dbReference type="Proteomes" id="UP001139646"/>
    </source>
</evidence>
<name>A0ABS9WWL1_9GAMM</name>
<gene>
    <name evidence="1" type="ORF">L3081_01715</name>
</gene>
<protein>
    <submittedName>
        <fullName evidence="1">DUF2024 family protein</fullName>
    </submittedName>
</protein>
<dbReference type="InterPro" id="IPR023122">
    <property type="entry name" value="NE1680-like_sf"/>
</dbReference>
<evidence type="ECO:0000313" key="1">
    <source>
        <dbReference type="EMBL" id="MCI2282343.1"/>
    </source>
</evidence>